<reference evidence="1 2" key="1">
    <citation type="journal article" date="2023" name="Science">
        <title>Complex scaffold remodeling in plant triterpene biosynthesis.</title>
        <authorList>
            <person name="De La Pena R."/>
            <person name="Hodgson H."/>
            <person name="Liu J.C."/>
            <person name="Stephenson M.J."/>
            <person name="Martin A.C."/>
            <person name="Owen C."/>
            <person name="Harkess A."/>
            <person name="Leebens-Mack J."/>
            <person name="Jimenez L.E."/>
            <person name="Osbourn A."/>
            <person name="Sattely E.S."/>
        </authorList>
    </citation>
    <scope>NUCLEOTIDE SEQUENCE [LARGE SCALE GENOMIC DNA]</scope>
    <source>
        <strain evidence="2">cv. JPN11</strain>
        <tissue evidence="1">Leaf</tissue>
    </source>
</reference>
<comment type="caution">
    <text evidence="1">The sequence shown here is derived from an EMBL/GenBank/DDBJ whole genome shotgun (WGS) entry which is preliminary data.</text>
</comment>
<evidence type="ECO:0000313" key="1">
    <source>
        <dbReference type="EMBL" id="KAJ4707708.1"/>
    </source>
</evidence>
<name>A0ACC1XAE9_MELAZ</name>
<protein>
    <submittedName>
        <fullName evidence="1">Stress response NST1-like protein</fullName>
    </submittedName>
</protein>
<sequence>MEVLVGPTYDMEVSASPPCTRDRTNGVPSKPQDKVVVSASSCLFLDEEDDLRRTPVKFGSGCESDGSSESSSSIGVPEDSEDENDEVSSCKGEELQRSKFSMDLFGDSLPIKRGLSNHYGGKSKSFGNFSEVNTVKDLEKEENPFNKRRRVLMVNKWSRKSFYSRHNPKSMPLLPILPDDEE</sequence>
<dbReference type="EMBL" id="CM051403">
    <property type="protein sequence ID" value="KAJ4707708.1"/>
    <property type="molecule type" value="Genomic_DNA"/>
</dbReference>
<keyword evidence="2" id="KW-1185">Reference proteome</keyword>
<evidence type="ECO:0000313" key="2">
    <source>
        <dbReference type="Proteomes" id="UP001164539"/>
    </source>
</evidence>
<proteinExistence type="predicted"/>
<dbReference type="Proteomes" id="UP001164539">
    <property type="component" value="Chromosome 10"/>
</dbReference>
<accession>A0ACC1XAE9</accession>
<gene>
    <name evidence="1" type="ORF">OWV82_017784</name>
</gene>
<organism evidence="1 2">
    <name type="scientific">Melia azedarach</name>
    <name type="common">Chinaberry tree</name>
    <dbReference type="NCBI Taxonomy" id="155640"/>
    <lineage>
        <taxon>Eukaryota</taxon>
        <taxon>Viridiplantae</taxon>
        <taxon>Streptophyta</taxon>
        <taxon>Embryophyta</taxon>
        <taxon>Tracheophyta</taxon>
        <taxon>Spermatophyta</taxon>
        <taxon>Magnoliopsida</taxon>
        <taxon>eudicotyledons</taxon>
        <taxon>Gunneridae</taxon>
        <taxon>Pentapetalae</taxon>
        <taxon>rosids</taxon>
        <taxon>malvids</taxon>
        <taxon>Sapindales</taxon>
        <taxon>Meliaceae</taxon>
        <taxon>Melia</taxon>
    </lineage>
</organism>